<dbReference type="InterPro" id="IPR050109">
    <property type="entry name" value="HTH-type_TetR-like_transc_reg"/>
</dbReference>
<feature type="DNA-binding region" description="H-T-H motif" evidence="2">
    <location>
        <begin position="29"/>
        <end position="48"/>
    </location>
</feature>
<evidence type="ECO:0000256" key="2">
    <source>
        <dbReference type="PROSITE-ProRule" id="PRU00335"/>
    </source>
</evidence>
<dbReference type="RefSeq" id="WP_077122358.1">
    <property type="nucleotide sequence ID" value="NZ_FMUE01000014.1"/>
</dbReference>
<dbReference type="Proteomes" id="UP000187891">
    <property type="component" value="Unassembled WGS sequence"/>
</dbReference>
<keyword evidence="1 2" id="KW-0238">DNA-binding</keyword>
<dbReference type="InterPro" id="IPR009057">
    <property type="entry name" value="Homeodomain-like_sf"/>
</dbReference>
<dbReference type="PANTHER" id="PTHR30055:SF222">
    <property type="entry name" value="REGULATORY PROTEIN"/>
    <property type="match status" value="1"/>
</dbReference>
<dbReference type="STRING" id="1907666.DSM25559_4317"/>
<dbReference type="PROSITE" id="PS50977">
    <property type="entry name" value="HTH_TETR_2"/>
    <property type="match status" value="1"/>
</dbReference>
<organism evidence="4 5">
    <name type="scientific">Agrobacterium rosae</name>
    <dbReference type="NCBI Taxonomy" id="1972867"/>
    <lineage>
        <taxon>Bacteria</taxon>
        <taxon>Pseudomonadati</taxon>
        <taxon>Pseudomonadota</taxon>
        <taxon>Alphaproteobacteria</taxon>
        <taxon>Hyphomicrobiales</taxon>
        <taxon>Rhizobiaceae</taxon>
        <taxon>Rhizobium/Agrobacterium group</taxon>
        <taxon>Agrobacterium</taxon>
    </lineage>
</organism>
<proteinExistence type="predicted"/>
<dbReference type="AlphaFoldDB" id="A0A1R3U7U7"/>
<sequence>MARPLSEEKRQALLDAAAEFVANMGTGAPTSKIAKAAGFSEGTLFTYFPTKDDLLNELFLDIEASFIKTMLAPYPIDVSARDRLCIVWNRLIDWGLAHEASRKALRQLKVSDRITADSRNRCHAMLRDARTMVEGCLSDHAAPDRINFYIDTILIDLADSTINAVTAKPKDSDAIRQAGFDLFWKGSAA</sequence>
<feature type="domain" description="HTH tetR-type" evidence="3">
    <location>
        <begin position="7"/>
        <end position="66"/>
    </location>
</feature>
<evidence type="ECO:0000256" key="1">
    <source>
        <dbReference type="ARBA" id="ARBA00023125"/>
    </source>
</evidence>
<dbReference type="SUPFAM" id="SSF46689">
    <property type="entry name" value="Homeodomain-like"/>
    <property type="match status" value="1"/>
</dbReference>
<dbReference type="Gene3D" id="1.10.357.10">
    <property type="entry name" value="Tetracycline Repressor, domain 2"/>
    <property type="match status" value="1"/>
</dbReference>
<dbReference type="EMBL" id="FMUE01000014">
    <property type="protein sequence ID" value="SCX33969.1"/>
    <property type="molecule type" value="Genomic_DNA"/>
</dbReference>
<name>A0A1R3U7U7_9HYPH</name>
<protein>
    <submittedName>
        <fullName evidence="4">Fatty acid metabolism regulator protein</fullName>
    </submittedName>
</protein>
<evidence type="ECO:0000259" key="3">
    <source>
        <dbReference type="PROSITE" id="PS50977"/>
    </source>
</evidence>
<gene>
    <name evidence="4" type="primary">fadR_2</name>
    <name evidence="4" type="ORF">DSM25559_4317</name>
</gene>
<evidence type="ECO:0000313" key="5">
    <source>
        <dbReference type="Proteomes" id="UP000187891"/>
    </source>
</evidence>
<dbReference type="PANTHER" id="PTHR30055">
    <property type="entry name" value="HTH-TYPE TRANSCRIPTIONAL REGULATOR RUTR"/>
    <property type="match status" value="1"/>
</dbReference>
<dbReference type="GO" id="GO:0003677">
    <property type="term" value="F:DNA binding"/>
    <property type="evidence" value="ECO:0007669"/>
    <property type="project" value="UniProtKB-UniRule"/>
</dbReference>
<evidence type="ECO:0000313" key="4">
    <source>
        <dbReference type="EMBL" id="SCX33969.1"/>
    </source>
</evidence>
<dbReference type="Pfam" id="PF00440">
    <property type="entry name" value="TetR_N"/>
    <property type="match status" value="1"/>
</dbReference>
<dbReference type="InterPro" id="IPR001647">
    <property type="entry name" value="HTH_TetR"/>
</dbReference>
<reference evidence="5" key="1">
    <citation type="submission" date="2016-10" db="EMBL/GenBank/DDBJ databases">
        <authorList>
            <person name="Wibberg D."/>
        </authorList>
    </citation>
    <scope>NUCLEOTIDE SEQUENCE [LARGE SCALE GENOMIC DNA]</scope>
</reference>
<dbReference type="PRINTS" id="PR00455">
    <property type="entry name" value="HTHTETR"/>
</dbReference>
<accession>A0A1R3U7U7</accession>